<feature type="region of interest" description="Disordered" evidence="1">
    <location>
        <begin position="22"/>
        <end position="59"/>
    </location>
</feature>
<proteinExistence type="predicted"/>
<feature type="compositionally biased region" description="Basic and acidic residues" evidence="1">
    <location>
        <begin position="48"/>
        <end position="59"/>
    </location>
</feature>
<organism evidence="2 3">
    <name type="scientific">Vicugna pacos</name>
    <name type="common">Alpaca</name>
    <name type="synonym">Lama pacos</name>
    <dbReference type="NCBI Taxonomy" id="30538"/>
    <lineage>
        <taxon>Eukaryota</taxon>
        <taxon>Metazoa</taxon>
        <taxon>Chordata</taxon>
        <taxon>Craniata</taxon>
        <taxon>Vertebrata</taxon>
        <taxon>Euteleostomi</taxon>
        <taxon>Mammalia</taxon>
        <taxon>Eutheria</taxon>
        <taxon>Laurasiatheria</taxon>
        <taxon>Artiodactyla</taxon>
        <taxon>Tylopoda</taxon>
        <taxon>Camelidae</taxon>
        <taxon>Vicugna</taxon>
    </lineage>
</organism>
<protein>
    <submittedName>
        <fullName evidence="3">Uncharacterized protein</fullName>
    </submittedName>
</protein>
<dbReference type="RefSeq" id="XP_072812640.1">
    <property type="nucleotide sequence ID" value="XM_072956539.1"/>
</dbReference>
<evidence type="ECO:0000256" key="1">
    <source>
        <dbReference type="SAM" id="MobiDB-lite"/>
    </source>
</evidence>
<accession>A0ABM5CVG8</accession>
<evidence type="ECO:0000313" key="2">
    <source>
        <dbReference type="Proteomes" id="UP001652581"/>
    </source>
</evidence>
<name>A0ABM5CVG8_VICPA</name>
<evidence type="ECO:0000313" key="3">
    <source>
        <dbReference type="RefSeq" id="XP_072812640.1"/>
    </source>
</evidence>
<dbReference type="Proteomes" id="UP001652581">
    <property type="component" value="Chromosome X"/>
</dbReference>
<reference evidence="3" key="1">
    <citation type="submission" date="2025-08" db="UniProtKB">
        <authorList>
            <consortium name="RefSeq"/>
        </authorList>
    </citation>
    <scope>IDENTIFICATION</scope>
</reference>
<sequence>MTFIFRIEIHSSIQPPEATIATSASVRGPQLPQRTGPSVQGMGSSSKHRQEAALRSHQEEERVSFTTWGKWVPITLCASALFLGASQLPAITNLNGRDPIQKYLTVQVGHAHHCFPHQFYHHRDPERHT</sequence>
<gene>
    <name evidence="3" type="primary">LOC140691963</name>
</gene>
<feature type="compositionally biased region" description="Polar residues" evidence="1">
    <location>
        <begin position="32"/>
        <end position="45"/>
    </location>
</feature>
<keyword evidence="2" id="KW-1185">Reference proteome</keyword>
<dbReference type="GeneID" id="140691963"/>